<proteinExistence type="predicted"/>
<keyword evidence="2" id="KW-1185">Reference proteome</keyword>
<name>A0A7G9RY58_9FIRM</name>
<organism evidence="1 2">
    <name type="scientific">Erysipelothrix inopinata</name>
    <dbReference type="NCBI Taxonomy" id="225084"/>
    <lineage>
        <taxon>Bacteria</taxon>
        <taxon>Bacillati</taxon>
        <taxon>Bacillota</taxon>
        <taxon>Erysipelotrichia</taxon>
        <taxon>Erysipelotrichales</taxon>
        <taxon>Erysipelotrichaceae</taxon>
        <taxon>Erysipelothrix</taxon>
    </lineage>
</organism>
<dbReference type="Proteomes" id="UP000515928">
    <property type="component" value="Chromosome"/>
</dbReference>
<reference evidence="1 2" key="1">
    <citation type="submission" date="2020-08" db="EMBL/GenBank/DDBJ databases">
        <title>Genome sequence of Erysipelothrix inopinata DSM 15511T.</title>
        <authorList>
            <person name="Hyun D.-W."/>
            <person name="Bae J.-W."/>
        </authorList>
    </citation>
    <scope>NUCLEOTIDE SEQUENCE [LARGE SCALE GENOMIC DNA]</scope>
    <source>
        <strain evidence="1 2">DSM 15511</strain>
    </source>
</reference>
<evidence type="ECO:0000313" key="1">
    <source>
        <dbReference type="EMBL" id="QNN60533.1"/>
    </source>
</evidence>
<sequence length="122" mass="14084">MQQILPLVLVILLALTGCQKQVETPKDEVKDTVVVETDSKDTSKIKSKEDYIAETFESYGFDVSEQENLIIKEEGERTVVIIKEIRKNQRPNISKMIFKWDETNPELYFVMVNNNPVFGKES</sequence>
<gene>
    <name evidence="1" type="ORF">H9L01_09195</name>
</gene>
<dbReference type="EMBL" id="CP060715">
    <property type="protein sequence ID" value="QNN60533.1"/>
    <property type="molecule type" value="Genomic_DNA"/>
</dbReference>
<accession>A0A7G9RY58</accession>
<protein>
    <submittedName>
        <fullName evidence="1">Uncharacterized protein</fullName>
    </submittedName>
</protein>
<dbReference type="KEGG" id="eio:H9L01_09195"/>
<dbReference type="RefSeq" id="WP_187533661.1">
    <property type="nucleotide sequence ID" value="NZ_CBCSHU010000010.1"/>
</dbReference>
<evidence type="ECO:0000313" key="2">
    <source>
        <dbReference type="Proteomes" id="UP000515928"/>
    </source>
</evidence>
<dbReference type="AlphaFoldDB" id="A0A7G9RY58"/>